<evidence type="ECO:0000256" key="4">
    <source>
        <dbReference type="ARBA" id="ARBA00023204"/>
    </source>
</evidence>
<keyword evidence="8" id="KW-1185">Reference proteome</keyword>
<dbReference type="InterPro" id="IPR003265">
    <property type="entry name" value="HhH-GPD_domain"/>
</dbReference>
<evidence type="ECO:0000313" key="7">
    <source>
        <dbReference type="EMBL" id="EGR33245.1"/>
    </source>
</evidence>
<evidence type="ECO:0000256" key="1">
    <source>
        <dbReference type="ARBA" id="ARBA00008343"/>
    </source>
</evidence>
<dbReference type="GO" id="GO:0000703">
    <property type="term" value="F:oxidized pyrimidine nucleobase lesion DNA N-glycosylase activity"/>
    <property type="evidence" value="ECO:0007669"/>
    <property type="project" value="UniProtKB-ARBA"/>
</dbReference>
<dbReference type="GO" id="GO:0003906">
    <property type="term" value="F:DNA-(apurinic or apyrimidinic site) endonuclease activity"/>
    <property type="evidence" value="ECO:0007669"/>
    <property type="project" value="TreeGrafter"/>
</dbReference>
<keyword evidence="2" id="KW-0227">DNA damage</keyword>
<dbReference type="SUPFAM" id="SSF48150">
    <property type="entry name" value="DNA-glycosylase"/>
    <property type="match status" value="1"/>
</dbReference>
<name>G0QNF6_ICHMU</name>
<dbReference type="AlphaFoldDB" id="G0QNF6"/>
<dbReference type="Gene3D" id="1.10.340.30">
    <property type="entry name" value="Hypothetical protein, domain 2"/>
    <property type="match status" value="1"/>
</dbReference>
<dbReference type="PANTHER" id="PTHR43286">
    <property type="entry name" value="ENDONUCLEASE III-LIKE PROTEIN 1"/>
    <property type="match status" value="1"/>
</dbReference>
<organism evidence="7 8">
    <name type="scientific">Ichthyophthirius multifiliis</name>
    <name type="common">White spot disease agent</name>
    <name type="synonym">Ich</name>
    <dbReference type="NCBI Taxonomy" id="5932"/>
    <lineage>
        <taxon>Eukaryota</taxon>
        <taxon>Sar</taxon>
        <taxon>Alveolata</taxon>
        <taxon>Ciliophora</taxon>
        <taxon>Intramacronucleata</taxon>
        <taxon>Oligohymenophorea</taxon>
        <taxon>Hymenostomatida</taxon>
        <taxon>Ophryoglenina</taxon>
        <taxon>Ichthyophthirius</taxon>
    </lineage>
</organism>
<dbReference type="FunFam" id="1.10.340.30:FF:000001">
    <property type="entry name" value="Endonuclease III"/>
    <property type="match status" value="1"/>
</dbReference>
<dbReference type="OMA" id="CKNVELG"/>
<keyword evidence="4" id="KW-0234">DNA repair</keyword>
<dbReference type="GO" id="GO:0003677">
    <property type="term" value="F:DNA binding"/>
    <property type="evidence" value="ECO:0007669"/>
    <property type="project" value="InterPro"/>
</dbReference>
<dbReference type="EMBL" id="GL983484">
    <property type="protein sequence ID" value="EGR33245.1"/>
    <property type="molecule type" value="Genomic_DNA"/>
</dbReference>
<proteinExistence type="inferred from homology"/>
<dbReference type="Pfam" id="PF00730">
    <property type="entry name" value="HhH-GPD"/>
    <property type="match status" value="1"/>
</dbReference>
<sequence length="205" mass="23939">MNKPLNIDEFCKYHTYKPNKYKKSPKKIEYSSEKTATEIPCESQKKQLEKKKKYPQFQVELYEKIKAFRQKNNQTPVDLLGAQQQGDISLPQNDFQFQLLISILLSVQTKDEITDQVMKKVEKNKITIQKINQMSESQILQIIQEVNFNQKKATFIKNAAKIITEQFQGQVPDKYEDLIQIKGIGPKVAHLFLQIAQQKNIRNCC</sequence>
<dbReference type="PANTHER" id="PTHR43286:SF1">
    <property type="entry name" value="ENDONUCLEASE III-LIKE PROTEIN 1"/>
    <property type="match status" value="1"/>
</dbReference>
<evidence type="ECO:0000256" key="3">
    <source>
        <dbReference type="ARBA" id="ARBA00022801"/>
    </source>
</evidence>
<gene>
    <name evidence="7" type="ORF">IMG5_058000</name>
</gene>
<dbReference type="STRING" id="857967.G0QNF6"/>
<evidence type="ECO:0000259" key="6">
    <source>
        <dbReference type="SMART" id="SM00478"/>
    </source>
</evidence>
<evidence type="ECO:0000256" key="5">
    <source>
        <dbReference type="ARBA" id="ARBA00023295"/>
    </source>
</evidence>
<dbReference type="GO" id="GO:0006289">
    <property type="term" value="P:nucleotide-excision repair"/>
    <property type="evidence" value="ECO:0007669"/>
    <property type="project" value="TreeGrafter"/>
</dbReference>
<evidence type="ECO:0000256" key="2">
    <source>
        <dbReference type="ARBA" id="ARBA00022763"/>
    </source>
</evidence>
<feature type="domain" description="HhH-GPD" evidence="6">
    <location>
        <begin position="105"/>
        <end position="204"/>
    </location>
</feature>
<comment type="similarity">
    <text evidence="1">Belongs to the Nth/MutY family.</text>
</comment>
<accession>G0QNF6</accession>
<dbReference type="RefSeq" id="XP_004037231.1">
    <property type="nucleotide sequence ID" value="XM_004037183.1"/>
</dbReference>
<dbReference type="GeneID" id="14909423"/>
<dbReference type="eggNOG" id="KOG1921">
    <property type="taxonomic scope" value="Eukaryota"/>
</dbReference>
<dbReference type="CDD" id="cd00056">
    <property type="entry name" value="ENDO3c"/>
    <property type="match status" value="1"/>
</dbReference>
<dbReference type="GO" id="GO:0005634">
    <property type="term" value="C:nucleus"/>
    <property type="evidence" value="ECO:0007669"/>
    <property type="project" value="TreeGrafter"/>
</dbReference>
<dbReference type="InterPro" id="IPR011257">
    <property type="entry name" value="DNA_glycosylase"/>
</dbReference>
<protein>
    <recommendedName>
        <fullName evidence="6">HhH-GPD domain-containing protein</fullName>
    </recommendedName>
</protein>
<dbReference type="SMART" id="SM00478">
    <property type="entry name" value="ENDO3c"/>
    <property type="match status" value="1"/>
</dbReference>
<evidence type="ECO:0000313" key="8">
    <source>
        <dbReference type="Proteomes" id="UP000008983"/>
    </source>
</evidence>
<dbReference type="Proteomes" id="UP000008983">
    <property type="component" value="Unassembled WGS sequence"/>
</dbReference>
<keyword evidence="5" id="KW-0326">Glycosidase</keyword>
<keyword evidence="3" id="KW-0378">Hydrolase</keyword>
<dbReference type="InParanoid" id="G0QNF6"/>
<reference evidence="7 8" key="1">
    <citation type="submission" date="2011-07" db="EMBL/GenBank/DDBJ databases">
        <authorList>
            <person name="Coyne R."/>
            <person name="Brami D."/>
            <person name="Johnson J."/>
            <person name="Hostetler J."/>
            <person name="Hannick L."/>
            <person name="Clark T."/>
            <person name="Cassidy-Hanley D."/>
            <person name="Inman J."/>
        </authorList>
    </citation>
    <scope>NUCLEOTIDE SEQUENCE [LARGE SCALE GENOMIC DNA]</scope>
    <source>
        <strain evidence="7 8">G5</strain>
    </source>
</reference>
<dbReference type="OrthoDB" id="290793at2759"/>
<dbReference type="GO" id="GO:0006285">
    <property type="term" value="P:base-excision repair, AP site formation"/>
    <property type="evidence" value="ECO:0007669"/>
    <property type="project" value="UniProtKB-ARBA"/>
</dbReference>